<name>A0ABT6FC68_9BACT</name>
<proteinExistence type="predicted"/>
<sequence length="251" mass="27952">MDEPRTISKKAYFRLTMALTLLTCAVATLAANVLVSACGGRIEPGLLAGLTGLYIILARALAEWILRLRDLTRRGTSVEIHARSLFGPTEDVAPGETVEARVPPGTLLFLLCGAPVMVLICYAGAWVFEEQIWMRCLSIGMGFFFLACFVENIVDYGKPIARVDADGVNGYPSHRALWRRFVPWSDVYSCEVQTLNDTFGKPILLRPVLKGRHGEKLMALCLFYTPMVEQERIVKAIKTRLPETEVDAWLT</sequence>
<reference evidence="2 3" key="1">
    <citation type="submission" date="2023-03" db="EMBL/GenBank/DDBJ databases">
        <title>Paludisphaera mucosa sp. nov. a novel planctomycete from northern fen.</title>
        <authorList>
            <person name="Ivanova A."/>
        </authorList>
    </citation>
    <scope>NUCLEOTIDE SEQUENCE [LARGE SCALE GENOMIC DNA]</scope>
    <source>
        <strain evidence="2 3">Pla2</strain>
    </source>
</reference>
<feature type="transmembrane region" description="Helical" evidence="1">
    <location>
        <begin position="47"/>
        <end position="66"/>
    </location>
</feature>
<keyword evidence="1" id="KW-0812">Transmembrane</keyword>
<feature type="transmembrane region" description="Helical" evidence="1">
    <location>
        <begin position="107"/>
        <end position="126"/>
    </location>
</feature>
<keyword evidence="3" id="KW-1185">Reference proteome</keyword>
<accession>A0ABT6FC68</accession>
<evidence type="ECO:0000256" key="1">
    <source>
        <dbReference type="SAM" id="Phobius"/>
    </source>
</evidence>
<dbReference type="RefSeq" id="WP_277861342.1">
    <property type="nucleotide sequence ID" value="NZ_JARRAG010000002.1"/>
</dbReference>
<evidence type="ECO:0000313" key="2">
    <source>
        <dbReference type="EMBL" id="MDG3004993.1"/>
    </source>
</evidence>
<gene>
    <name evidence="2" type="ORF">PZE19_14490</name>
</gene>
<dbReference type="Proteomes" id="UP001216907">
    <property type="component" value="Unassembled WGS sequence"/>
</dbReference>
<keyword evidence="1" id="KW-0472">Membrane</keyword>
<evidence type="ECO:0000313" key="3">
    <source>
        <dbReference type="Proteomes" id="UP001216907"/>
    </source>
</evidence>
<feature type="transmembrane region" description="Helical" evidence="1">
    <location>
        <begin position="132"/>
        <end position="154"/>
    </location>
</feature>
<keyword evidence="1" id="KW-1133">Transmembrane helix</keyword>
<protein>
    <submittedName>
        <fullName evidence="2">Uncharacterized protein</fullName>
    </submittedName>
</protein>
<organism evidence="2 3">
    <name type="scientific">Paludisphaera mucosa</name>
    <dbReference type="NCBI Taxonomy" id="3030827"/>
    <lineage>
        <taxon>Bacteria</taxon>
        <taxon>Pseudomonadati</taxon>
        <taxon>Planctomycetota</taxon>
        <taxon>Planctomycetia</taxon>
        <taxon>Isosphaerales</taxon>
        <taxon>Isosphaeraceae</taxon>
        <taxon>Paludisphaera</taxon>
    </lineage>
</organism>
<comment type="caution">
    <text evidence="2">The sequence shown here is derived from an EMBL/GenBank/DDBJ whole genome shotgun (WGS) entry which is preliminary data.</text>
</comment>
<dbReference type="EMBL" id="JARRAG010000002">
    <property type="protein sequence ID" value="MDG3004993.1"/>
    <property type="molecule type" value="Genomic_DNA"/>
</dbReference>